<dbReference type="Proteomes" id="UP000037288">
    <property type="component" value="Unassembled WGS sequence"/>
</dbReference>
<sequence length="674" mass="72342">MNATAGASPYSTGGGGTVFEHHFGAVLLSYLLTRTPVPGLGDHVTPVEIRFQARAVAAVDDYLVTGLTDKGTTHRMSIAVRRRPKLTPGDPLSVELMKSFLLTLRQRWTLMTAGRWQLALAVAAPYPRAASLQALTTAAVAAGSAGVFHRRVAEPGRLNKSDRSALANLKGLVAAAVSAGAPDAGCTSDTLTWRLLAHLSVLDLRLEGVRPPDRTAAVERLLPVTARTEAADGDALFSRLREFASDCAPAGATVTRESLLRALRGLSFIPDEGTAPLPKPPRPRRGRAAVRGLPRPLWSCSNRLRPGACQPHLHGDALLVVDGYVLHAFDAVSGEPLWGPKPMGHNNQPPVDGTTVFLSGMGNTLRPRDIRSGAETGPRVDHCAAAQAVCDRGTLYVPDLQGALHAYDADSGRLLWGWRPEPTPPGFLEAPRVVDNSVFVTWTSPGSSRPWTLQALHAESGQPRWPEPLRLLPPERWLISDDTLLAISSEVGAGAPRLAAYDAQSGSLLWQKQLSNGVVGKPTACEKSFLLAHPDGHVSSWNALTGEHRWTTKVARSLRTQPVAMGGHVLITSWDPGRLIALNSAEGTVTWQSTPRRAAALMTPAYLAGSSAWAVSRAGVLQGWDLDTRRRLPGEREDLLWKPAEQGIPRAWDGVLYLVTGNGSLQAIRLDRPV</sequence>
<dbReference type="PANTHER" id="PTHR34512:SF30">
    <property type="entry name" value="OUTER MEMBRANE PROTEIN ASSEMBLY FACTOR BAMB"/>
    <property type="match status" value="1"/>
</dbReference>
<organism evidence="2 3">
    <name type="scientific">Streptomyces caatingaensis</name>
    <dbReference type="NCBI Taxonomy" id="1678637"/>
    <lineage>
        <taxon>Bacteria</taxon>
        <taxon>Bacillati</taxon>
        <taxon>Actinomycetota</taxon>
        <taxon>Actinomycetes</taxon>
        <taxon>Kitasatosporales</taxon>
        <taxon>Streptomycetaceae</taxon>
        <taxon>Streptomyces</taxon>
    </lineage>
</organism>
<proteinExistence type="predicted"/>
<evidence type="ECO:0000313" key="3">
    <source>
        <dbReference type="Proteomes" id="UP000037288"/>
    </source>
</evidence>
<gene>
    <name evidence="2" type="ORF">AC230_09060</name>
</gene>
<dbReference type="InterPro" id="IPR018391">
    <property type="entry name" value="PQQ_b-propeller_rpt"/>
</dbReference>
<accession>A0A0K9XIC4</accession>
<dbReference type="AlphaFoldDB" id="A0A0K9XIC4"/>
<dbReference type="Gene3D" id="2.130.10.10">
    <property type="entry name" value="YVTN repeat-like/Quinoprotein amine dehydrogenase"/>
    <property type="match status" value="1"/>
</dbReference>
<keyword evidence="3" id="KW-1185">Reference proteome</keyword>
<dbReference type="OrthoDB" id="3310744at2"/>
<evidence type="ECO:0000313" key="2">
    <source>
        <dbReference type="EMBL" id="KNB52786.1"/>
    </source>
</evidence>
<dbReference type="Pfam" id="PF13360">
    <property type="entry name" value="PQQ_2"/>
    <property type="match status" value="1"/>
</dbReference>
<dbReference type="EMBL" id="LFXA01000004">
    <property type="protein sequence ID" value="KNB52786.1"/>
    <property type="molecule type" value="Genomic_DNA"/>
</dbReference>
<dbReference type="InterPro" id="IPR011047">
    <property type="entry name" value="Quinoprotein_ADH-like_sf"/>
</dbReference>
<dbReference type="RefSeq" id="WP_049715547.1">
    <property type="nucleotide sequence ID" value="NZ_LFXA01000004.1"/>
</dbReference>
<dbReference type="STRING" id="1678637.AC230_09060"/>
<reference evidence="3" key="1">
    <citation type="submission" date="2015-07" db="EMBL/GenBank/DDBJ databases">
        <title>Draft genome sequence of Streptomyces sp. CMAA 1322, a bacterium isolated from Caatinga biome, from dry forest semiarid of Brazil.</title>
        <authorList>
            <person name="Santos S.N."/>
            <person name="Gacesa R."/>
            <person name="Taketani R.G."/>
            <person name="Long P.F."/>
            <person name="Melo I.S."/>
        </authorList>
    </citation>
    <scope>NUCLEOTIDE SEQUENCE [LARGE SCALE GENOMIC DNA]</scope>
    <source>
        <strain evidence="3">CMAA 1322</strain>
    </source>
</reference>
<evidence type="ECO:0000259" key="1">
    <source>
        <dbReference type="Pfam" id="PF13360"/>
    </source>
</evidence>
<dbReference type="InterPro" id="IPR002372">
    <property type="entry name" value="PQQ_rpt_dom"/>
</dbReference>
<dbReference type="SMART" id="SM00564">
    <property type="entry name" value="PQQ"/>
    <property type="match status" value="4"/>
</dbReference>
<dbReference type="PATRIC" id="fig|1678637.3.peg.1961"/>
<protein>
    <recommendedName>
        <fullName evidence="1">Pyrrolo-quinoline quinone repeat domain-containing protein</fullName>
    </recommendedName>
</protein>
<dbReference type="Gene3D" id="2.140.10.10">
    <property type="entry name" value="Quinoprotein alcohol dehydrogenase-like superfamily"/>
    <property type="match status" value="1"/>
</dbReference>
<feature type="domain" description="Pyrrolo-quinoline quinone repeat" evidence="1">
    <location>
        <begin position="453"/>
        <end position="670"/>
    </location>
</feature>
<dbReference type="SUPFAM" id="SSF50998">
    <property type="entry name" value="Quinoprotein alcohol dehydrogenase-like"/>
    <property type="match status" value="1"/>
</dbReference>
<comment type="caution">
    <text evidence="2">The sequence shown here is derived from an EMBL/GenBank/DDBJ whole genome shotgun (WGS) entry which is preliminary data.</text>
</comment>
<name>A0A0K9XIC4_9ACTN</name>
<dbReference type="InterPro" id="IPR015943">
    <property type="entry name" value="WD40/YVTN_repeat-like_dom_sf"/>
</dbReference>
<dbReference type="PANTHER" id="PTHR34512">
    <property type="entry name" value="CELL SURFACE PROTEIN"/>
    <property type="match status" value="1"/>
</dbReference>